<accession>A0ABS6MZQ9</accession>
<name>A0ABS6MZQ9_9GAMM</name>
<gene>
    <name evidence="1" type="ORF">KRX52_15915</name>
</gene>
<proteinExistence type="predicted"/>
<dbReference type="EMBL" id="JAHRGL010000056">
    <property type="protein sequence ID" value="MBV2134266.1"/>
    <property type="molecule type" value="Genomic_DNA"/>
</dbReference>
<dbReference type="Proteomes" id="UP000813068">
    <property type="component" value="Unassembled WGS sequence"/>
</dbReference>
<keyword evidence="2" id="KW-1185">Reference proteome</keyword>
<comment type="caution">
    <text evidence="1">The sequence shown here is derived from an EMBL/GenBank/DDBJ whole genome shotgun (WGS) entry which is preliminary data.</text>
</comment>
<reference evidence="1 2" key="1">
    <citation type="submission" date="2021-06" db="EMBL/GenBank/DDBJ databases">
        <title>Differences between aerobic and microaerobic xylene degrading microbial communities.</title>
        <authorList>
            <person name="Banerjee S."/>
            <person name="Tancsics A."/>
        </authorList>
    </citation>
    <scope>NUCLEOTIDE SEQUENCE [LARGE SCALE GENOMIC DNA]</scope>
    <source>
        <strain evidence="1 2">MAP12</strain>
    </source>
</reference>
<sequence>MSLPQDPAIPLLGIYPKEAHSYNKDICSTMFIAALFVIARNWKQPRCPSTEEWIEKMWYIYTMEYYSVEKKTMES</sequence>
<dbReference type="RefSeq" id="WP_217682715.1">
    <property type="nucleotide sequence ID" value="NZ_JAHRGL010000056.1"/>
</dbReference>
<evidence type="ECO:0008006" key="3">
    <source>
        <dbReference type="Google" id="ProtNLM"/>
    </source>
</evidence>
<evidence type="ECO:0000313" key="2">
    <source>
        <dbReference type="Proteomes" id="UP000813068"/>
    </source>
</evidence>
<protein>
    <recommendedName>
        <fullName evidence="3">Transposase</fullName>
    </recommendedName>
</protein>
<organism evidence="1 2">
    <name type="scientific">Geopseudomonas aromaticivorans</name>
    <dbReference type="NCBI Taxonomy" id="2849492"/>
    <lineage>
        <taxon>Bacteria</taxon>
        <taxon>Pseudomonadati</taxon>
        <taxon>Pseudomonadota</taxon>
        <taxon>Gammaproteobacteria</taxon>
        <taxon>Pseudomonadales</taxon>
        <taxon>Pseudomonadaceae</taxon>
        <taxon>Geopseudomonas</taxon>
    </lineage>
</organism>
<evidence type="ECO:0000313" key="1">
    <source>
        <dbReference type="EMBL" id="MBV2134266.1"/>
    </source>
</evidence>